<gene>
    <name evidence="5" type="ORF">DCO61_00800</name>
    <name evidence="6" type="ORF">LS64_000400</name>
</gene>
<evidence type="ECO:0000313" key="5">
    <source>
        <dbReference type="EMBL" id="MWV68605.1"/>
    </source>
</evidence>
<reference evidence="6 7" key="2">
    <citation type="journal article" date="2016" name="Infect. Immun.">
        <title>Helicobacter saguini, a Novel Helicobacter Isolated from Cotton-Top Tamarins with Ulcerative Colitis, Has Proinflammatory Properties and Induces Typhlocolitis and Dysplasia in Gnotobiotic IL-10-/- Mice.</title>
        <authorList>
            <person name="Shen Z."/>
            <person name="Mannion A."/>
            <person name="Whary M.T."/>
            <person name="Muthupalani S."/>
            <person name="Sheh A."/>
            <person name="Feng Y."/>
            <person name="Gong G."/>
            <person name="Vandamme P."/>
            <person name="Holcombe H.R."/>
            <person name="Paster B.J."/>
            <person name="Fox J.G."/>
        </authorList>
    </citation>
    <scope>NUCLEOTIDE SEQUENCE [LARGE SCALE GENOMIC DNA]</scope>
    <source>
        <strain evidence="6 7">MIT 97-6194</strain>
    </source>
</reference>
<feature type="coiled-coil region" evidence="2">
    <location>
        <begin position="77"/>
        <end position="104"/>
    </location>
</feature>
<dbReference type="Proteomes" id="UP000477070">
    <property type="component" value="Unassembled WGS sequence"/>
</dbReference>
<evidence type="ECO:0000256" key="3">
    <source>
        <dbReference type="SAM" id="Phobius"/>
    </source>
</evidence>
<evidence type="ECO:0000256" key="2">
    <source>
        <dbReference type="SAM" id="Coils"/>
    </source>
</evidence>
<evidence type="ECO:0000313" key="6">
    <source>
        <dbReference type="EMBL" id="TLD95999.1"/>
    </source>
</evidence>
<name>A0A347VMG9_9HELI</name>
<keyword evidence="3" id="KW-1133">Transmembrane helix</keyword>
<keyword evidence="1" id="KW-0732">Signal</keyword>
<dbReference type="PANTHER" id="PTHR21666">
    <property type="entry name" value="PEPTIDASE-RELATED"/>
    <property type="match status" value="1"/>
</dbReference>
<dbReference type="GO" id="GO:0004222">
    <property type="term" value="F:metalloendopeptidase activity"/>
    <property type="evidence" value="ECO:0007669"/>
    <property type="project" value="TreeGrafter"/>
</dbReference>
<comment type="caution">
    <text evidence="6">The sequence shown here is derived from an EMBL/GenBank/DDBJ whole genome shotgun (WGS) entry which is preliminary data.</text>
</comment>
<dbReference type="InterPro" id="IPR011055">
    <property type="entry name" value="Dup_hybrid_motif"/>
</dbReference>
<dbReference type="Gene3D" id="2.70.70.10">
    <property type="entry name" value="Glucose Permease (Domain IIA)"/>
    <property type="match status" value="1"/>
</dbReference>
<dbReference type="PANTHER" id="PTHR21666:SF289">
    <property type="entry name" value="L-ALA--D-GLU ENDOPEPTIDASE"/>
    <property type="match status" value="1"/>
</dbReference>
<protein>
    <submittedName>
        <fullName evidence="6">M23 family metallopeptidase</fullName>
    </submittedName>
    <submittedName>
        <fullName evidence="5">Peptidoglycan DD-metalloendopeptidase family protein</fullName>
    </submittedName>
</protein>
<keyword evidence="2" id="KW-0175">Coiled coil</keyword>
<dbReference type="EMBL" id="QBIU01000001">
    <property type="protein sequence ID" value="MWV68605.1"/>
    <property type="molecule type" value="Genomic_DNA"/>
</dbReference>
<reference evidence="6 7" key="1">
    <citation type="journal article" date="2014" name="Genome Announc.">
        <title>Draft genome sequences of eight enterohepatic helicobacter species isolated from both laboratory and wild rodents.</title>
        <authorList>
            <person name="Sheh A."/>
            <person name="Shen Z."/>
            <person name="Fox J.G."/>
        </authorList>
    </citation>
    <scope>NUCLEOTIDE SEQUENCE [LARGE SCALE GENOMIC DNA]</scope>
    <source>
        <strain evidence="6 7">MIT 97-6194</strain>
    </source>
</reference>
<evidence type="ECO:0000259" key="4">
    <source>
        <dbReference type="Pfam" id="PF01551"/>
    </source>
</evidence>
<keyword evidence="3" id="KW-0472">Membrane</keyword>
<evidence type="ECO:0000256" key="1">
    <source>
        <dbReference type="ARBA" id="ARBA00022729"/>
    </source>
</evidence>
<feature type="domain" description="M23ase beta-sheet core" evidence="4">
    <location>
        <begin position="174"/>
        <end position="263"/>
    </location>
</feature>
<feature type="transmembrane region" description="Helical" evidence="3">
    <location>
        <begin position="30"/>
        <end position="49"/>
    </location>
</feature>
<evidence type="ECO:0000313" key="7">
    <source>
        <dbReference type="Proteomes" id="UP000029714"/>
    </source>
</evidence>
<accession>A0A347VMG9</accession>
<proteinExistence type="predicted"/>
<sequence length="412" mass="46200">MDKQKQSLTITIVDENGSRQFTLARLAQKFIAYGVAGLLFLIIAGYFAMTYCIEKFDKINLAKQEAYREFQSVYEQNSFLQDDIQSKSDELAAMRERVADLEKMMNVYAFNAKKQNAEVTDLSNLDSTQMDTILQIIPNGNPVNLYEMKQKAKSSKEAYVLVNSGYTPSSNSSVGYDYFTPVVQPVRATADGIVESTRENNQKYGYGNLVRLSHVLGFSTAYTNLSNVKVKQGQFVSKGEIIGYTTASPGKNSTSLYYEVRFLSEGLDTLSFIEWDKANFNSIFDTNKNANINIDGLMWALNDIIKLNDISTHLADKDSNEQDSIESKNTNISLNTKQDSIESKSQDSINIESKNIESKISTNLKQDSINTDSKNIESKIALNSIERFFTNAKDSNKKLQNLDSTSAQKIAK</sequence>
<keyword evidence="7" id="KW-1185">Reference proteome</keyword>
<dbReference type="Proteomes" id="UP000029714">
    <property type="component" value="Unassembled WGS sequence"/>
</dbReference>
<reference evidence="6" key="3">
    <citation type="submission" date="2018-04" db="EMBL/GenBank/DDBJ databases">
        <authorList>
            <person name="Sheh A."/>
            <person name="Shen Z."/>
            <person name="Mannion A.J."/>
            <person name="Fox J.G."/>
        </authorList>
    </citation>
    <scope>NUCLEOTIDE SEQUENCE</scope>
    <source>
        <strain evidence="6">MIT 97-6194</strain>
    </source>
</reference>
<dbReference type="CDD" id="cd12797">
    <property type="entry name" value="M23_peptidase"/>
    <property type="match status" value="1"/>
</dbReference>
<dbReference type="EMBL" id="JRMP02000001">
    <property type="protein sequence ID" value="TLD95999.1"/>
    <property type="molecule type" value="Genomic_DNA"/>
</dbReference>
<organism evidence="6 7">
    <name type="scientific">Helicobacter saguini</name>
    <dbReference type="NCBI Taxonomy" id="1548018"/>
    <lineage>
        <taxon>Bacteria</taxon>
        <taxon>Pseudomonadati</taxon>
        <taxon>Campylobacterota</taxon>
        <taxon>Epsilonproteobacteria</taxon>
        <taxon>Campylobacterales</taxon>
        <taxon>Helicobacteraceae</taxon>
        <taxon>Helicobacter</taxon>
    </lineage>
</organism>
<keyword evidence="3" id="KW-0812">Transmembrane</keyword>
<reference evidence="5 8" key="4">
    <citation type="submission" date="2019-12" db="EMBL/GenBank/DDBJ databases">
        <title>Multi-Generational Helicobacter saguini Isolates.</title>
        <authorList>
            <person name="Mannion A."/>
            <person name="Shen Z."/>
            <person name="Fox J.G."/>
        </authorList>
    </citation>
    <scope>NUCLEOTIDE SEQUENCE [LARGE SCALE GENOMIC DNA]</scope>
    <source>
        <strain evidence="5">16-048</strain>
        <strain evidence="8">16-048 (F4)</strain>
    </source>
</reference>
<evidence type="ECO:0000313" key="8">
    <source>
        <dbReference type="Proteomes" id="UP000477070"/>
    </source>
</evidence>
<dbReference type="OrthoDB" id="9815245at2"/>
<dbReference type="AlphaFoldDB" id="A0A347VMG9"/>
<dbReference type="Pfam" id="PF01551">
    <property type="entry name" value="Peptidase_M23"/>
    <property type="match status" value="1"/>
</dbReference>
<dbReference type="SUPFAM" id="SSF51261">
    <property type="entry name" value="Duplicated hybrid motif"/>
    <property type="match status" value="1"/>
</dbReference>
<dbReference type="InterPro" id="IPR016047">
    <property type="entry name" value="M23ase_b-sheet_dom"/>
</dbReference>
<dbReference type="InterPro" id="IPR050570">
    <property type="entry name" value="Cell_wall_metabolism_enzyme"/>
</dbReference>